<name>A0A318HPV9_BURPY</name>
<accession>A0A318HPV9</accession>
<dbReference type="EMBL" id="QJJY01000096">
    <property type="protein sequence ID" value="PXX19493.1"/>
    <property type="molecule type" value="Genomic_DNA"/>
</dbReference>
<sequence>MFGKGLVDSPFAVPDSLFQIVVSAGYLLRERYDFAQFRYAIDGRLAAE</sequence>
<gene>
    <name evidence="1" type="ORF">NA66_10962</name>
</gene>
<protein>
    <submittedName>
        <fullName evidence="1">Uncharacterized protein</fullName>
    </submittedName>
</protein>
<evidence type="ECO:0000313" key="2">
    <source>
        <dbReference type="Proteomes" id="UP000247755"/>
    </source>
</evidence>
<dbReference type="Proteomes" id="UP000247755">
    <property type="component" value="Unassembled WGS sequence"/>
</dbReference>
<dbReference type="AlphaFoldDB" id="A0A318HPV9"/>
<organism evidence="1 2">
    <name type="scientific">Burkholderia pyrrocinia</name>
    <name type="common">Pseudomonas pyrrocinia</name>
    <dbReference type="NCBI Taxonomy" id="60550"/>
    <lineage>
        <taxon>Bacteria</taxon>
        <taxon>Pseudomonadati</taxon>
        <taxon>Pseudomonadota</taxon>
        <taxon>Betaproteobacteria</taxon>
        <taxon>Burkholderiales</taxon>
        <taxon>Burkholderiaceae</taxon>
        <taxon>Burkholderia</taxon>
        <taxon>Burkholderia cepacia complex</taxon>
    </lineage>
</organism>
<evidence type="ECO:0000313" key="1">
    <source>
        <dbReference type="EMBL" id="PXX19493.1"/>
    </source>
</evidence>
<comment type="caution">
    <text evidence="1">The sequence shown here is derived from an EMBL/GenBank/DDBJ whole genome shotgun (WGS) entry which is preliminary data.</text>
</comment>
<reference evidence="1 2" key="1">
    <citation type="submission" date="2018-05" db="EMBL/GenBank/DDBJ databases">
        <title>Comparative genomics of bacterial root endophytes of switchgrass collected from native prairies over two seasons.</title>
        <authorList>
            <person name="Tang Y."/>
        </authorList>
    </citation>
    <scope>NUCLEOTIDE SEQUENCE [LARGE SCALE GENOMIC DNA]</scope>
    <source>
        <strain evidence="1 2">NFIX32</strain>
    </source>
</reference>
<proteinExistence type="predicted"/>